<feature type="region of interest" description="Disordered" evidence="1">
    <location>
        <begin position="27"/>
        <end position="54"/>
    </location>
</feature>
<reference evidence="2 3" key="1">
    <citation type="submission" date="2016-04" db="EMBL/GenBank/DDBJ databases">
        <title>A degradative enzymes factory behind the ericoid mycorrhizal symbiosis.</title>
        <authorList>
            <consortium name="DOE Joint Genome Institute"/>
            <person name="Martino E."/>
            <person name="Morin E."/>
            <person name="Grelet G."/>
            <person name="Kuo A."/>
            <person name="Kohler A."/>
            <person name="Daghino S."/>
            <person name="Barry K."/>
            <person name="Choi C."/>
            <person name="Cichocki N."/>
            <person name="Clum A."/>
            <person name="Copeland A."/>
            <person name="Hainaut M."/>
            <person name="Haridas S."/>
            <person name="Labutti K."/>
            <person name="Lindquist E."/>
            <person name="Lipzen A."/>
            <person name="Khouja H.-R."/>
            <person name="Murat C."/>
            <person name="Ohm R."/>
            <person name="Olson A."/>
            <person name="Spatafora J."/>
            <person name="Veneault-Fourrey C."/>
            <person name="Henrissat B."/>
            <person name="Grigoriev I."/>
            <person name="Martin F."/>
            <person name="Perotto S."/>
        </authorList>
    </citation>
    <scope>NUCLEOTIDE SEQUENCE [LARGE SCALE GENOMIC DNA]</scope>
    <source>
        <strain evidence="2 3">F</strain>
    </source>
</reference>
<evidence type="ECO:0000313" key="3">
    <source>
        <dbReference type="Proteomes" id="UP000235786"/>
    </source>
</evidence>
<feature type="compositionally biased region" description="Low complexity" evidence="1">
    <location>
        <begin position="41"/>
        <end position="51"/>
    </location>
</feature>
<dbReference type="AlphaFoldDB" id="A0A2J6R8C5"/>
<evidence type="ECO:0000313" key="2">
    <source>
        <dbReference type="EMBL" id="PMD34752.1"/>
    </source>
</evidence>
<proteinExistence type="predicted"/>
<organism evidence="2 3">
    <name type="scientific">Hyaloscypha variabilis (strain UAMH 11265 / GT02V1 / F)</name>
    <name type="common">Meliniomyces variabilis</name>
    <dbReference type="NCBI Taxonomy" id="1149755"/>
    <lineage>
        <taxon>Eukaryota</taxon>
        <taxon>Fungi</taxon>
        <taxon>Dikarya</taxon>
        <taxon>Ascomycota</taxon>
        <taxon>Pezizomycotina</taxon>
        <taxon>Leotiomycetes</taxon>
        <taxon>Helotiales</taxon>
        <taxon>Hyaloscyphaceae</taxon>
        <taxon>Hyaloscypha</taxon>
        <taxon>Hyaloscypha variabilis</taxon>
    </lineage>
</organism>
<sequence length="88" mass="9491">MCIQIISHLLHQYGDQPRKHRANIVNQINPHHHPPAPASPPASERVSAASPTASITARGTLEAKVNIFGNERFGTGSLLTTLALDHLV</sequence>
<accession>A0A2J6R8C5</accession>
<dbReference type="EMBL" id="KZ613953">
    <property type="protein sequence ID" value="PMD34752.1"/>
    <property type="molecule type" value="Genomic_DNA"/>
</dbReference>
<evidence type="ECO:0000256" key="1">
    <source>
        <dbReference type="SAM" id="MobiDB-lite"/>
    </source>
</evidence>
<name>A0A2J6R8C5_HYAVF</name>
<protein>
    <submittedName>
        <fullName evidence="2">Uncharacterized protein</fullName>
    </submittedName>
</protein>
<keyword evidence="3" id="KW-1185">Reference proteome</keyword>
<gene>
    <name evidence="2" type="ORF">L207DRAFT_126375</name>
</gene>
<dbReference type="Proteomes" id="UP000235786">
    <property type="component" value="Unassembled WGS sequence"/>
</dbReference>